<dbReference type="OMA" id="RWEMIGI"/>
<protein>
    <recommendedName>
        <fullName evidence="5">Zn(2)-C6 fungal-type domain-containing protein</fullName>
    </recommendedName>
</protein>
<dbReference type="STRING" id="1229662.W3WJJ7"/>
<feature type="compositionally biased region" description="Low complexity" evidence="4">
    <location>
        <begin position="64"/>
        <end position="75"/>
    </location>
</feature>
<dbReference type="EMBL" id="KI912122">
    <property type="protein sequence ID" value="ETS73302.1"/>
    <property type="molecule type" value="Genomic_DNA"/>
</dbReference>
<reference evidence="7" key="1">
    <citation type="journal article" date="2015" name="BMC Genomics">
        <title>Genomic and transcriptomic analysis of the endophytic fungus Pestalotiopsis fici reveals its lifestyle and high potential for synthesis of natural products.</title>
        <authorList>
            <person name="Wang X."/>
            <person name="Zhang X."/>
            <person name="Liu L."/>
            <person name="Xiang M."/>
            <person name="Wang W."/>
            <person name="Sun X."/>
            <person name="Che Y."/>
            <person name="Guo L."/>
            <person name="Liu G."/>
            <person name="Guo L."/>
            <person name="Wang C."/>
            <person name="Yin W.B."/>
            <person name="Stadler M."/>
            <person name="Zhang X."/>
            <person name="Liu X."/>
        </authorList>
    </citation>
    <scope>NUCLEOTIDE SEQUENCE [LARGE SCALE GENOMIC DNA]</scope>
    <source>
        <strain evidence="7">W106-1 / CGMCC3.15140</strain>
    </source>
</reference>
<dbReference type="SUPFAM" id="SSF57701">
    <property type="entry name" value="Zn2/Cys6 DNA-binding domain"/>
    <property type="match status" value="1"/>
</dbReference>
<dbReference type="PROSITE" id="PS00463">
    <property type="entry name" value="ZN2_CY6_FUNGAL_1"/>
    <property type="match status" value="1"/>
</dbReference>
<keyword evidence="2" id="KW-0479">Metal-binding</keyword>
<dbReference type="InterPro" id="IPR036864">
    <property type="entry name" value="Zn2-C6_fun-type_DNA-bd_sf"/>
</dbReference>
<dbReference type="InParanoid" id="W3WJJ7"/>
<dbReference type="GO" id="GO:0000981">
    <property type="term" value="F:DNA-binding transcription factor activity, RNA polymerase II-specific"/>
    <property type="evidence" value="ECO:0007669"/>
    <property type="project" value="InterPro"/>
</dbReference>
<dbReference type="InterPro" id="IPR007219">
    <property type="entry name" value="XnlR_reg_dom"/>
</dbReference>
<dbReference type="HOGENOM" id="CLU_013296_1_1_1"/>
<evidence type="ECO:0000313" key="6">
    <source>
        <dbReference type="EMBL" id="ETS73302.1"/>
    </source>
</evidence>
<sequence length="677" mass="75860">MSNPPTPVLRRLNGRLQACDPCRSRKVACDHGRPVCLRCRKRQQDRHCVYTVSSTTVGLGIGTSRSPSVSAPARAAQRRDDNVVPTLSPGARRTSVVTSPASTRASSSRAIGYLGYTSYSTVIDETLCILNDIRAENPQSPCMDDCPIAISSKTIALGVTVLRHIPFPEDGQRLFRRELTVKDSWMRLVARHILETLYDEWGGHLGRVRSVSKLEEMARRICVNTAKPIVNRGDGVEWLEQFRGPNLRWESLGVLFHGWDLVDDAHKIKMQGASVYIKQSAPSVQEFISLCLELCQEFSDGNFFTVYLDFKRTLLESLISGDASRQTCRYLADTVASLTFLGMHAEPTDEFYQPTFYAEASRRVLLAVFTVDKVQLAFTGRPPLLFRKFVTTPMPLDISDQDLFLDQASLLKKIQNSVDDKGWNTNGEFFSSTIVRARYMVAQIREHIAEIALGNDSQTTADELHRIKQKQDAVVAEFPPSLHWQAEDMADPEVDANIVFNRLLLSLDSLQNDFFVYRLLVRTGQGQPDEGCLLATSFRMVSLVLLLWTNMDRFQVMRPDFGWLLMGYGASPGGILCKCLLKAQSSQIHPGEPEITRSAIIQKLSLLVGFLDWVSPTAPNAELCKDCKSVIERVLDQALNCIPGNAPAFGASINWDLSTPLDFNFDLMDTYDWLRSD</sequence>
<evidence type="ECO:0000256" key="1">
    <source>
        <dbReference type="ARBA" id="ARBA00004123"/>
    </source>
</evidence>
<feature type="region of interest" description="Disordered" evidence="4">
    <location>
        <begin position="63"/>
        <end position="101"/>
    </location>
</feature>
<dbReference type="InterPro" id="IPR050613">
    <property type="entry name" value="Sec_Metabolite_Reg"/>
</dbReference>
<dbReference type="Pfam" id="PF04082">
    <property type="entry name" value="Fungal_trans"/>
    <property type="match status" value="1"/>
</dbReference>
<dbReference type="Pfam" id="PF00172">
    <property type="entry name" value="Zn_clus"/>
    <property type="match status" value="1"/>
</dbReference>
<dbReference type="InterPro" id="IPR001138">
    <property type="entry name" value="Zn2Cys6_DnaBD"/>
</dbReference>
<dbReference type="CDD" id="cd00067">
    <property type="entry name" value="GAL4"/>
    <property type="match status" value="1"/>
</dbReference>
<dbReference type="GO" id="GO:0008270">
    <property type="term" value="F:zinc ion binding"/>
    <property type="evidence" value="ECO:0007669"/>
    <property type="project" value="InterPro"/>
</dbReference>
<dbReference type="PANTHER" id="PTHR31001">
    <property type="entry name" value="UNCHARACTERIZED TRANSCRIPTIONAL REGULATORY PROTEIN"/>
    <property type="match status" value="1"/>
</dbReference>
<dbReference type="GO" id="GO:0005634">
    <property type="term" value="C:nucleus"/>
    <property type="evidence" value="ECO:0007669"/>
    <property type="project" value="UniProtKB-SubCell"/>
</dbReference>
<keyword evidence="3" id="KW-0539">Nucleus</keyword>
<feature type="compositionally biased region" description="Low complexity" evidence="4">
    <location>
        <begin position="92"/>
        <end position="101"/>
    </location>
</feature>
<dbReference type="GeneID" id="19279920"/>
<dbReference type="OrthoDB" id="6612291at2759"/>
<dbReference type="Proteomes" id="UP000030651">
    <property type="component" value="Unassembled WGS sequence"/>
</dbReference>
<evidence type="ECO:0000259" key="5">
    <source>
        <dbReference type="PROSITE" id="PS50048"/>
    </source>
</evidence>
<keyword evidence="7" id="KW-1185">Reference proteome</keyword>
<dbReference type="KEGG" id="pfy:PFICI_14907"/>
<feature type="domain" description="Zn(2)-C6 fungal-type" evidence="5">
    <location>
        <begin position="18"/>
        <end position="50"/>
    </location>
</feature>
<name>W3WJJ7_PESFW</name>
<evidence type="ECO:0000256" key="3">
    <source>
        <dbReference type="ARBA" id="ARBA00023242"/>
    </source>
</evidence>
<dbReference type="SMART" id="SM00066">
    <property type="entry name" value="GAL4"/>
    <property type="match status" value="1"/>
</dbReference>
<evidence type="ECO:0000256" key="4">
    <source>
        <dbReference type="SAM" id="MobiDB-lite"/>
    </source>
</evidence>
<dbReference type="eggNOG" id="ENOG502SI1U">
    <property type="taxonomic scope" value="Eukaryota"/>
</dbReference>
<dbReference type="PANTHER" id="PTHR31001:SF40">
    <property type="entry name" value="ZN(II)2CYS6 TRANSCRIPTION FACTOR (EUROFUNG)"/>
    <property type="match status" value="1"/>
</dbReference>
<evidence type="ECO:0000256" key="2">
    <source>
        <dbReference type="ARBA" id="ARBA00022723"/>
    </source>
</evidence>
<evidence type="ECO:0000313" key="7">
    <source>
        <dbReference type="Proteomes" id="UP000030651"/>
    </source>
</evidence>
<organism evidence="6 7">
    <name type="scientific">Pestalotiopsis fici (strain W106-1 / CGMCC3.15140)</name>
    <dbReference type="NCBI Taxonomy" id="1229662"/>
    <lineage>
        <taxon>Eukaryota</taxon>
        <taxon>Fungi</taxon>
        <taxon>Dikarya</taxon>
        <taxon>Ascomycota</taxon>
        <taxon>Pezizomycotina</taxon>
        <taxon>Sordariomycetes</taxon>
        <taxon>Xylariomycetidae</taxon>
        <taxon>Amphisphaeriales</taxon>
        <taxon>Sporocadaceae</taxon>
        <taxon>Pestalotiopsis</taxon>
    </lineage>
</organism>
<dbReference type="RefSeq" id="XP_007841679.1">
    <property type="nucleotide sequence ID" value="XM_007843488.1"/>
</dbReference>
<proteinExistence type="predicted"/>
<dbReference type="GO" id="GO:0006351">
    <property type="term" value="P:DNA-templated transcription"/>
    <property type="evidence" value="ECO:0007669"/>
    <property type="project" value="InterPro"/>
</dbReference>
<dbReference type="PROSITE" id="PS50048">
    <property type="entry name" value="ZN2_CY6_FUNGAL_2"/>
    <property type="match status" value="1"/>
</dbReference>
<dbReference type="GO" id="GO:0003677">
    <property type="term" value="F:DNA binding"/>
    <property type="evidence" value="ECO:0007669"/>
    <property type="project" value="InterPro"/>
</dbReference>
<dbReference type="Gene3D" id="4.10.240.10">
    <property type="entry name" value="Zn(2)-C6 fungal-type DNA-binding domain"/>
    <property type="match status" value="1"/>
</dbReference>
<dbReference type="AlphaFoldDB" id="W3WJJ7"/>
<comment type="subcellular location">
    <subcellularLocation>
        <location evidence="1">Nucleus</location>
    </subcellularLocation>
</comment>
<gene>
    <name evidence="6" type="ORF">PFICI_14907</name>
</gene>
<accession>W3WJJ7</accession>
<dbReference type="CDD" id="cd12148">
    <property type="entry name" value="fungal_TF_MHR"/>
    <property type="match status" value="1"/>
</dbReference>